<keyword evidence="2" id="KW-1185">Reference proteome</keyword>
<sequence>MLKAAQIALFVPNPPKADEIARICFPGVEIVSSMTQPQGSNANLSGELERQVASSPVMGRIDFTWEVKASPPAFPDGNLELAHLTGDFAGVDRFADTLPVARVACVLTSRARVDSPQAALAIGRQQIPGVEIPRDATELIYRTNVPRDVSGYRLNRLAQWQASAVWFVGIVNGQPSQVQHHVWESTFDVNTAAERQLNQGEASRALDIVRGEARRLLETGFAGL</sequence>
<name>A0ABT0E290_9SPHN</name>
<accession>A0ABT0E290</accession>
<dbReference type="Proteomes" id="UP001203512">
    <property type="component" value="Unassembled WGS sequence"/>
</dbReference>
<proteinExistence type="predicted"/>
<evidence type="ECO:0000313" key="2">
    <source>
        <dbReference type="Proteomes" id="UP001203512"/>
    </source>
</evidence>
<dbReference type="EMBL" id="JALKHS010000021">
    <property type="protein sequence ID" value="MCK0533433.1"/>
    <property type="molecule type" value="Genomic_DNA"/>
</dbReference>
<gene>
    <name evidence="1" type="ORF">MU848_17725</name>
</gene>
<organism evidence="1 2">
    <name type="scientific">Sphingobium agri</name>
    <dbReference type="NCBI Taxonomy" id="2933566"/>
    <lineage>
        <taxon>Bacteria</taxon>
        <taxon>Pseudomonadati</taxon>
        <taxon>Pseudomonadota</taxon>
        <taxon>Alphaproteobacteria</taxon>
        <taxon>Sphingomonadales</taxon>
        <taxon>Sphingomonadaceae</taxon>
        <taxon>Sphingobium</taxon>
    </lineage>
</organism>
<dbReference type="RefSeq" id="WP_247234625.1">
    <property type="nucleotide sequence ID" value="NZ_JALKHS010000021.1"/>
</dbReference>
<reference evidence="1 2" key="1">
    <citation type="submission" date="2022-04" db="EMBL/GenBank/DDBJ databases">
        <authorList>
            <person name="Huq M.A."/>
        </authorList>
    </citation>
    <scope>NUCLEOTIDE SEQUENCE [LARGE SCALE GENOMIC DNA]</scope>
    <source>
        <strain evidence="1 2">MAH-33</strain>
    </source>
</reference>
<comment type="caution">
    <text evidence="1">The sequence shown here is derived from an EMBL/GenBank/DDBJ whole genome shotgun (WGS) entry which is preliminary data.</text>
</comment>
<protein>
    <submittedName>
        <fullName evidence="1">Uncharacterized protein</fullName>
    </submittedName>
</protein>
<evidence type="ECO:0000313" key="1">
    <source>
        <dbReference type="EMBL" id="MCK0533433.1"/>
    </source>
</evidence>